<dbReference type="EMBL" id="CAXDID020000373">
    <property type="protein sequence ID" value="CAL6083574.1"/>
    <property type="molecule type" value="Genomic_DNA"/>
</dbReference>
<reference evidence="1" key="1">
    <citation type="submission" date="2023-06" db="EMBL/GenBank/DDBJ databases">
        <authorList>
            <person name="Kurt Z."/>
        </authorList>
    </citation>
    <scope>NUCLEOTIDE SEQUENCE</scope>
</reference>
<evidence type="ECO:0000313" key="2">
    <source>
        <dbReference type="EMBL" id="CAL6083574.1"/>
    </source>
</evidence>
<organism evidence="1">
    <name type="scientific">Hexamita inflata</name>
    <dbReference type="NCBI Taxonomy" id="28002"/>
    <lineage>
        <taxon>Eukaryota</taxon>
        <taxon>Metamonada</taxon>
        <taxon>Diplomonadida</taxon>
        <taxon>Hexamitidae</taxon>
        <taxon>Hexamitinae</taxon>
        <taxon>Hexamita</taxon>
    </lineage>
</organism>
<gene>
    <name evidence="1" type="ORF">HINF_LOCUS38199</name>
    <name evidence="2" type="ORF">HINF_LOCUS61789</name>
</gene>
<accession>A0AA86QCK8</accession>
<evidence type="ECO:0000313" key="1">
    <source>
        <dbReference type="EMBL" id="CAI9950554.1"/>
    </source>
</evidence>
<dbReference type="EMBL" id="CATOUU010000813">
    <property type="protein sequence ID" value="CAI9950554.1"/>
    <property type="molecule type" value="Genomic_DNA"/>
</dbReference>
<keyword evidence="3" id="KW-1185">Reference proteome</keyword>
<sequence length="786" mass="83953">MGFIDAFIHCWHYFCQVRSGNTDKLNIISFQQNQQHKINLSTQLIFDRILTKTVVQLTNKINIQNSNYSVVATCSTISLIVMQCFKISIIQSNLSAQFTQTTGQLESSLVALSSLNINILQSNTSSVMNSVSGYLSGICGNVETLIINFSKVYVQIFNASSNPTQLQSGAIAANLTNSIVQILNSTVYGLVNGTQSGALVGLSTNVSIFADDQNISVLGSFESFQGQGDIDLIDFIGVRTNVSITGTAATVFQQSSGINLNNSVIQFTNSDIIATNMSIFSGFTFIHNIKLEGQINFLATVSSKYSLIADPAGKLQISAIHSILTINSSSGAFSFLAYSVSDIGVNCLVIDGSINSSKFTLIQTANSGLVSIRNYKAIGSFNISGYSNLGLVTLKLAQVSYKNIIIQSQVSFSTTYSILIQRSFNDNLAPVVSFQKIYIKFSVDQPNLIQNAPSVICTLINSNNITFQNITVITLVNRQISASGVSYAILGVIKSPIVVVQNCVFIDNINKFQSTQYSGLIYIDMQSGTTALSAKFLNVSYQLNAVMDTATAVGMIASQQLIPLSIVINGLKISTSIASTTGGMRNGQVLSFASASVSISNLNSTSSFLSMIEQSESGLLIGSLIGALSLINCSVSNYQSFVQDKCGLISSVQSFSQADTSIYNLSINSLEAQITAQGQSGLVFGAVYNLNVQIMNVSVTDTQLTGGSQEISVGIAFGVYKGSNSILQNCSIQILFSNIKAVMVVQYVIGSDEPVKSAFSVNGENVKAKYSLCSSVDVCVVDSSEA</sequence>
<proteinExistence type="predicted"/>
<evidence type="ECO:0000313" key="3">
    <source>
        <dbReference type="Proteomes" id="UP001642409"/>
    </source>
</evidence>
<name>A0AA86QCK8_9EUKA</name>
<protein>
    <submittedName>
        <fullName evidence="2">Hypothetical_protein</fullName>
    </submittedName>
</protein>
<reference evidence="2 3" key="2">
    <citation type="submission" date="2024-07" db="EMBL/GenBank/DDBJ databases">
        <authorList>
            <person name="Akdeniz Z."/>
        </authorList>
    </citation>
    <scope>NUCLEOTIDE SEQUENCE [LARGE SCALE GENOMIC DNA]</scope>
</reference>
<dbReference type="AlphaFoldDB" id="A0AA86QCK8"/>
<dbReference type="Proteomes" id="UP001642409">
    <property type="component" value="Unassembled WGS sequence"/>
</dbReference>
<comment type="caution">
    <text evidence="1">The sequence shown here is derived from an EMBL/GenBank/DDBJ whole genome shotgun (WGS) entry which is preliminary data.</text>
</comment>